<keyword evidence="10" id="KW-1185">Reference proteome</keyword>
<evidence type="ECO:0000256" key="7">
    <source>
        <dbReference type="ARBA" id="ARBA00023136"/>
    </source>
</evidence>
<evidence type="ECO:0000256" key="5">
    <source>
        <dbReference type="ARBA" id="ARBA00022692"/>
    </source>
</evidence>
<dbReference type="Proteomes" id="UP000294575">
    <property type="component" value="Unassembled WGS sequence"/>
</dbReference>
<proteinExistence type="inferred from homology"/>
<feature type="transmembrane region" description="Helical" evidence="8">
    <location>
        <begin position="237"/>
        <end position="257"/>
    </location>
</feature>
<evidence type="ECO:0008006" key="11">
    <source>
        <dbReference type="Google" id="ProtNLM"/>
    </source>
</evidence>
<dbReference type="OrthoDB" id="3238001at2"/>
<keyword evidence="4" id="KW-1003">Cell membrane</keyword>
<dbReference type="GO" id="GO:0005886">
    <property type="term" value="C:plasma membrane"/>
    <property type="evidence" value="ECO:0007669"/>
    <property type="project" value="UniProtKB-SubCell"/>
</dbReference>
<evidence type="ECO:0000256" key="4">
    <source>
        <dbReference type="ARBA" id="ARBA00022475"/>
    </source>
</evidence>
<keyword evidence="6 8" id="KW-1133">Transmembrane helix</keyword>
<evidence type="ECO:0000256" key="1">
    <source>
        <dbReference type="ARBA" id="ARBA00004651"/>
    </source>
</evidence>
<feature type="transmembrane region" description="Helical" evidence="8">
    <location>
        <begin position="6"/>
        <end position="23"/>
    </location>
</feature>
<feature type="transmembrane region" description="Helical" evidence="8">
    <location>
        <begin position="35"/>
        <end position="57"/>
    </location>
</feature>
<evidence type="ECO:0000313" key="10">
    <source>
        <dbReference type="Proteomes" id="UP000294575"/>
    </source>
</evidence>
<evidence type="ECO:0000256" key="6">
    <source>
        <dbReference type="ARBA" id="ARBA00022989"/>
    </source>
</evidence>
<protein>
    <recommendedName>
        <fullName evidence="11">AEC family transporter</fullName>
    </recommendedName>
</protein>
<organism evidence="9 10">
    <name type="scientific">Thiopseudomonas denitrificans</name>
    <dbReference type="NCBI Taxonomy" id="1501432"/>
    <lineage>
        <taxon>Bacteria</taxon>
        <taxon>Pseudomonadati</taxon>
        <taxon>Pseudomonadota</taxon>
        <taxon>Gammaproteobacteria</taxon>
        <taxon>Pseudomonadales</taxon>
        <taxon>Pseudomonadaceae</taxon>
        <taxon>Thiopseudomonas</taxon>
    </lineage>
</organism>
<feature type="transmembrane region" description="Helical" evidence="8">
    <location>
        <begin position="63"/>
        <end position="83"/>
    </location>
</feature>
<dbReference type="EMBL" id="SNYK01000004">
    <property type="protein sequence ID" value="TDQ38622.1"/>
    <property type="molecule type" value="Genomic_DNA"/>
</dbReference>
<evidence type="ECO:0000313" key="9">
    <source>
        <dbReference type="EMBL" id="TDQ38622.1"/>
    </source>
</evidence>
<evidence type="ECO:0000256" key="3">
    <source>
        <dbReference type="ARBA" id="ARBA00022448"/>
    </source>
</evidence>
<dbReference type="PANTHER" id="PTHR36838">
    <property type="entry name" value="AUXIN EFFLUX CARRIER FAMILY PROTEIN"/>
    <property type="match status" value="1"/>
</dbReference>
<dbReference type="GO" id="GO:0055085">
    <property type="term" value="P:transmembrane transport"/>
    <property type="evidence" value="ECO:0007669"/>
    <property type="project" value="InterPro"/>
</dbReference>
<accession>A0A4R6U0A8</accession>
<comment type="caution">
    <text evidence="9">The sequence shown here is derived from an EMBL/GenBank/DDBJ whole genome shotgun (WGS) entry which is preliminary data.</text>
</comment>
<keyword evidence="3" id="KW-0813">Transport</keyword>
<dbReference type="PANTHER" id="PTHR36838:SF1">
    <property type="entry name" value="SLR1864 PROTEIN"/>
    <property type="match status" value="1"/>
</dbReference>
<dbReference type="RefSeq" id="WP_101496329.1">
    <property type="nucleotide sequence ID" value="NZ_LNJZ01000005.1"/>
</dbReference>
<dbReference type="AlphaFoldDB" id="A0A4R6U0A8"/>
<gene>
    <name evidence="9" type="ORF">DFQ45_104202</name>
</gene>
<dbReference type="InterPro" id="IPR004776">
    <property type="entry name" value="Mem_transp_PIN-like"/>
</dbReference>
<dbReference type="Gene3D" id="1.20.1530.20">
    <property type="match status" value="1"/>
</dbReference>
<feature type="transmembrane region" description="Helical" evidence="8">
    <location>
        <begin position="150"/>
        <end position="168"/>
    </location>
</feature>
<reference evidence="9 10" key="1">
    <citation type="submission" date="2019-03" db="EMBL/GenBank/DDBJ databases">
        <title>Genomic Encyclopedia of Type Strains, Phase IV (KMG-IV): sequencing the most valuable type-strain genomes for metagenomic binning, comparative biology and taxonomic classification.</title>
        <authorList>
            <person name="Goeker M."/>
        </authorList>
    </citation>
    <scope>NUCLEOTIDE SEQUENCE [LARGE SCALE GENOMIC DNA]</scope>
    <source>
        <strain evidence="9 10">DSM 28679</strain>
    </source>
</reference>
<keyword evidence="5 8" id="KW-0812">Transmembrane</keyword>
<feature type="transmembrane region" description="Helical" evidence="8">
    <location>
        <begin position="174"/>
        <end position="197"/>
    </location>
</feature>
<evidence type="ECO:0000256" key="2">
    <source>
        <dbReference type="ARBA" id="ARBA00010145"/>
    </source>
</evidence>
<feature type="transmembrane region" description="Helical" evidence="8">
    <location>
        <begin position="209"/>
        <end position="231"/>
    </location>
</feature>
<feature type="transmembrane region" description="Helical" evidence="8">
    <location>
        <begin position="118"/>
        <end position="141"/>
    </location>
</feature>
<comment type="similarity">
    <text evidence="2">Belongs to the auxin efflux carrier (TC 2.A.69) family.</text>
</comment>
<comment type="subcellular location">
    <subcellularLocation>
        <location evidence="1">Cell membrane</location>
        <topology evidence="1">Multi-pass membrane protein</topology>
    </subcellularLocation>
</comment>
<feature type="transmembrane region" description="Helical" evidence="8">
    <location>
        <begin position="92"/>
        <end position="112"/>
    </location>
</feature>
<dbReference type="Pfam" id="PF03547">
    <property type="entry name" value="Mem_trans"/>
    <property type="match status" value="2"/>
</dbReference>
<evidence type="ECO:0000256" key="8">
    <source>
        <dbReference type="SAM" id="Phobius"/>
    </source>
</evidence>
<dbReference type="InterPro" id="IPR038770">
    <property type="entry name" value="Na+/solute_symporter_sf"/>
</dbReference>
<name>A0A4R6U0A8_9GAMM</name>
<keyword evidence="7 8" id="KW-0472">Membrane</keyword>
<sequence length="293" mass="31781">MLLTLLNIIIPVFAVTGLGYLFARKRSKAPEMDFINSVNVHLFCPMLIFSALLANPVDLASDWALVVAGVAIILLPGLLLWFVRPAAVNSSAFLMTGMFRNTGNMGIPLLMLAYGKEALGDIIVLFVISNTLHFSVGIWLISRSRGAWGWLRNPNVWAAVLGITLAPVREQIPLFIQTTVDMLGQVSIPLMLFSLGVRMASGRISQLGLALRINLLYLVAGLLSVTLILLVLPLSPLWVKMLVVTAALPPAVLNYLLSEQYQADTDTVASVVLLGNLLAVVVMPLVIALTLTW</sequence>
<feature type="transmembrane region" description="Helical" evidence="8">
    <location>
        <begin position="269"/>
        <end position="291"/>
    </location>
</feature>